<feature type="transmembrane region" description="Helical" evidence="1">
    <location>
        <begin position="40"/>
        <end position="61"/>
    </location>
</feature>
<keyword evidence="1" id="KW-0812">Transmembrane</keyword>
<sequence>MYVSWLFINIKNFGIYRKYRYISTEEFKMKQNNNIEKSNIVKIIIGIIYITILFLFIYLFFSNFTYEEVASYKFIQTNREFFLNLREDNLILLSLILIICTIFWILLLGFGTPVGLLAGFIFGKWIGTLLAVFSLTLGATILY</sequence>
<evidence type="ECO:0000313" key="2">
    <source>
        <dbReference type="EMBL" id="SVD08457.1"/>
    </source>
</evidence>
<keyword evidence="1" id="KW-1133">Transmembrane helix</keyword>
<protein>
    <submittedName>
        <fullName evidence="2">Uncharacterized protein</fullName>
    </submittedName>
</protein>
<keyword evidence="1" id="KW-0472">Membrane</keyword>
<dbReference type="AlphaFoldDB" id="A0A382SGZ3"/>
<reference evidence="2" key="1">
    <citation type="submission" date="2018-05" db="EMBL/GenBank/DDBJ databases">
        <authorList>
            <person name="Lanie J.A."/>
            <person name="Ng W.-L."/>
            <person name="Kazmierczak K.M."/>
            <person name="Andrzejewski T.M."/>
            <person name="Davidsen T.M."/>
            <person name="Wayne K.J."/>
            <person name="Tettelin H."/>
            <person name="Glass J.I."/>
            <person name="Rusch D."/>
            <person name="Podicherti R."/>
            <person name="Tsui H.-C.T."/>
            <person name="Winkler M.E."/>
        </authorList>
    </citation>
    <scope>NUCLEOTIDE SEQUENCE</scope>
</reference>
<proteinExistence type="predicted"/>
<feature type="transmembrane region" description="Helical" evidence="1">
    <location>
        <begin position="90"/>
        <end position="110"/>
    </location>
</feature>
<name>A0A382SGZ3_9ZZZZ</name>
<accession>A0A382SGZ3</accession>
<organism evidence="2">
    <name type="scientific">marine metagenome</name>
    <dbReference type="NCBI Taxonomy" id="408172"/>
    <lineage>
        <taxon>unclassified sequences</taxon>
        <taxon>metagenomes</taxon>
        <taxon>ecological metagenomes</taxon>
    </lineage>
</organism>
<gene>
    <name evidence="2" type="ORF">METZ01_LOCUS361311</name>
</gene>
<dbReference type="EMBL" id="UINC01128597">
    <property type="protein sequence ID" value="SVD08457.1"/>
    <property type="molecule type" value="Genomic_DNA"/>
</dbReference>
<feature type="transmembrane region" description="Helical" evidence="1">
    <location>
        <begin position="122"/>
        <end position="142"/>
    </location>
</feature>
<feature type="non-terminal residue" evidence="2">
    <location>
        <position position="143"/>
    </location>
</feature>
<evidence type="ECO:0000256" key="1">
    <source>
        <dbReference type="SAM" id="Phobius"/>
    </source>
</evidence>